<evidence type="ECO:0000313" key="3">
    <source>
        <dbReference type="Proteomes" id="UP000823775"/>
    </source>
</evidence>
<accession>A0ABS8VLP2</accession>
<proteinExistence type="predicted"/>
<organism evidence="2 3">
    <name type="scientific">Datura stramonium</name>
    <name type="common">Jimsonweed</name>
    <name type="synonym">Common thornapple</name>
    <dbReference type="NCBI Taxonomy" id="4076"/>
    <lineage>
        <taxon>Eukaryota</taxon>
        <taxon>Viridiplantae</taxon>
        <taxon>Streptophyta</taxon>
        <taxon>Embryophyta</taxon>
        <taxon>Tracheophyta</taxon>
        <taxon>Spermatophyta</taxon>
        <taxon>Magnoliopsida</taxon>
        <taxon>eudicotyledons</taxon>
        <taxon>Gunneridae</taxon>
        <taxon>Pentapetalae</taxon>
        <taxon>asterids</taxon>
        <taxon>lamiids</taxon>
        <taxon>Solanales</taxon>
        <taxon>Solanaceae</taxon>
        <taxon>Solanoideae</taxon>
        <taxon>Datureae</taxon>
        <taxon>Datura</taxon>
    </lineage>
</organism>
<dbReference type="EMBL" id="JACEIK010005268">
    <property type="protein sequence ID" value="MCE0481127.1"/>
    <property type="molecule type" value="Genomic_DNA"/>
</dbReference>
<feature type="non-terminal residue" evidence="2">
    <location>
        <position position="63"/>
    </location>
</feature>
<sequence>GSINQRTSSLATTLATPLPARGIQTPTSRGAVKGDATITRGGHSHFYALINHPDLEASLNVIT</sequence>
<dbReference type="Proteomes" id="UP000823775">
    <property type="component" value="Unassembled WGS sequence"/>
</dbReference>
<feature type="region of interest" description="Disordered" evidence="1">
    <location>
        <begin position="1"/>
        <end position="34"/>
    </location>
</feature>
<feature type="compositionally biased region" description="Low complexity" evidence="1">
    <location>
        <begin position="7"/>
        <end position="20"/>
    </location>
</feature>
<reference evidence="2 3" key="1">
    <citation type="journal article" date="2021" name="BMC Genomics">
        <title>Datura genome reveals duplications of psychoactive alkaloid biosynthetic genes and high mutation rate following tissue culture.</title>
        <authorList>
            <person name="Rajewski A."/>
            <person name="Carter-House D."/>
            <person name="Stajich J."/>
            <person name="Litt A."/>
        </authorList>
    </citation>
    <scope>NUCLEOTIDE SEQUENCE [LARGE SCALE GENOMIC DNA]</scope>
    <source>
        <strain evidence="2">AR-01</strain>
    </source>
</reference>
<name>A0ABS8VLP2_DATST</name>
<protein>
    <submittedName>
        <fullName evidence="2">Uncharacterized protein</fullName>
    </submittedName>
</protein>
<evidence type="ECO:0000313" key="2">
    <source>
        <dbReference type="EMBL" id="MCE0481127.1"/>
    </source>
</evidence>
<gene>
    <name evidence="2" type="ORF">HAX54_038542</name>
</gene>
<feature type="non-terminal residue" evidence="2">
    <location>
        <position position="1"/>
    </location>
</feature>
<comment type="caution">
    <text evidence="2">The sequence shown here is derived from an EMBL/GenBank/DDBJ whole genome shotgun (WGS) entry which is preliminary data.</text>
</comment>
<evidence type="ECO:0000256" key="1">
    <source>
        <dbReference type="SAM" id="MobiDB-lite"/>
    </source>
</evidence>
<keyword evidence="3" id="KW-1185">Reference proteome</keyword>